<accession>A0ABU2XGV5</accession>
<dbReference type="EMBL" id="JAVRFD010000009">
    <property type="protein sequence ID" value="MDT0545067.1"/>
    <property type="molecule type" value="Genomic_DNA"/>
</dbReference>
<keyword evidence="2" id="KW-1185">Reference proteome</keyword>
<organism evidence="1 2">
    <name type="scientific">Streptomyces lonegramiae</name>
    <dbReference type="NCBI Taxonomy" id="3075524"/>
    <lineage>
        <taxon>Bacteria</taxon>
        <taxon>Bacillati</taxon>
        <taxon>Actinomycetota</taxon>
        <taxon>Actinomycetes</taxon>
        <taxon>Kitasatosporales</taxon>
        <taxon>Streptomycetaceae</taxon>
        <taxon>Streptomyces</taxon>
    </lineage>
</organism>
<protein>
    <submittedName>
        <fullName evidence="1">Uncharacterized protein</fullName>
    </submittedName>
</protein>
<proteinExistence type="predicted"/>
<evidence type="ECO:0000313" key="1">
    <source>
        <dbReference type="EMBL" id="MDT0545067.1"/>
    </source>
</evidence>
<reference evidence="1" key="1">
    <citation type="submission" date="2024-05" db="EMBL/GenBank/DDBJ databases">
        <title>30 novel species of actinomycetes from the DSMZ collection.</title>
        <authorList>
            <person name="Nouioui I."/>
        </authorList>
    </citation>
    <scope>NUCLEOTIDE SEQUENCE</scope>
    <source>
        <strain evidence="1">DSM 41529</strain>
    </source>
</reference>
<comment type="caution">
    <text evidence="1">The sequence shown here is derived from an EMBL/GenBank/DDBJ whole genome shotgun (WGS) entry which is preliminary data.</text>
</comment>
<dbReference type="RefSeq" id="WP_311725536.1">
    <property type="nucleotide sequence ID" value="NZ_JAVRFD010000009.1"/>
</dbReference>
<evidence type="ECO:0000313" key="2">
    <source>
        <dbReference type="Proteomes" id="UP001180754"/>
    </source>
</evidence>
<gene>
    <name evidence="1" type="ORF">RND15_20480</name>
</gene>
<name>A0ABU2XGV5_9ACTN</name>
<dbReference type="Proteomes" id="UP001180754">
    <property type="component" value="Unassembled WGS sequence"/>
</dbReference>
<sequence length="46" mass="4752">MTVHPGTVVEDDHGLRDVYQARGAGGDLCLDAAARGARFVVSLPAS</sequence>